<organism evidence="2 3">
    <name type="scientific">Chryseobacterium carnipullorum</name>
    <dbReference type="NCBI Taxonomy" id="1124835"/>
    <lineage>
        <taxon>Bacteria</taxon>
        <taxon>Pseudomonadati</taxon>
        <taxon>Bacteroidota</taxon>
        <taxon>Flavobacteriia</taxon>
        <taxon>Flavobacteriales</taxon>
        <taxon>Weeksellaceae</taxon>
        <taxon>Chryseobacterium group</taxon>
        <taxon>Chryseobacterium</taxon>
    </lineage>
</organism>
<accession>A0A376DP67</accession>
<sequence length="44" mass="5259">MEGKKMFNYETAENRYSIKEKRVQETLVKILQIIIGFIMAILHM</sequence>
<reference evidence="2 3" key="1">
    <citation type="submission" date="2018-06" db="EMBL/GenBank/DDBJ databases">
        <authorList>
            <consortium name="Pathogen Informatics"/>
            <person name="Doyle S."/>
        </authorList>
    </citation>
    <scope>NUCLEOTIDE SEQUENCE [LARGE SCALE GENOMIC DNA]</scope>
    <source>
        <strain evidence="2 3">NCTC13533</strain>
    </source>
</reference>
<dbReference type="STRING" id="297244.SAMN05421639_104216"/>
<dbReference type="AlphaFoldDB" id="A0A376DP67"/>
<name>A0A376DP67_CHRCU</name>
<dbReference type="EMBL" id="UFVQ01000003">
    <property type="protein sequence ID" value="STC93100.1"/>
    <property type="molecule type" value="Genomic_DNA"/>
</dbReference>
<keyword evidence="1" id="KW-0472">Membrane</keyword>
<keyword evidence="1" id="KW-1133">Transmembrane helix</keyword>
<evidence type="ECO:0000313" key="2">
    <source>
        <dbReference type="EMBL" id="STC93100.1"/>
    </source>
</evidence>
<evidence type="ECO:0000256" key="1">
    <source>
        <dbReference type="SAM" id="Phobius"/>
    </source>
</evidence>
<gene>
    <name evidence="2" type="ORF">NCTC13533_00696</name>
</gene>
<keyword evidence="1" id="KW-0812">Transmembrane</keyword>
<evidence type="ECO:0000313" key="3">
    <source>
        <dbReference type="Proteomes" id="UP000255224"/>
    </source>
</evidence>
<dbReference type="RefSeq" id="WP_262511530.1">
    <property type="nucleotide sequence ID" value="NZ_CP033920.1"/>
</dbReference>
<feature type="transmembrane region" description="Helical" evidence="1">
    <location>
        <begin position="26"/>
        <end position="43"/>
    </location>
</feature>
<proteinExistence type="predicted"/>
<dbReference type="Proteomes" id="UP000255224">
    <property type="component" value="Unassembled WGS sequence"/>
</dbReference>
<protein>
    <submittedName>
        <fullName evidence="2">Uncharacterized protein</fullName>
    </submittedName>
</protein>